<dbReference type="EMBL" id="UINC01017259">
    <property type="protein sequence ID" value="SVA71318.1"/>
    <property type="molecule type" value="Genomic_DNA"/>
</dbReference>
<proteinExistence type="predicted"/>
<dbReference type="AlphaFoldDB" id="A0A381Y2T2"/>
<organism evidence="1">
    <name type="scientific">marine metagenome</name>
    <dbReference type="NCBI Taxonomy" id="408172"/>
    <lineage>
        <taxon>unclassified sequences</taxon>
        <taxon>metagenomes</taxon>
        <taxon>ecological metagenomes</taxon>
    </lineage>
</organism>
<name>A0A381Y2T2_9ZZZZ</name>
<accession>A0A381Y2T2</accession>
<gene>
    <name evidence="1" type="ORF">METZ01_LOCUS124172</name>
</gene>
<evidence type="ECO:0000313" key="1">
    <source>
        <dbReference type="EMBL" id="SVA71318.1"/>
    </source>
</evidence>
<protein>
    <recommendedName>
        <fullName evidence="2">NIPSNAP domain-containing protein</fullName>
    </recommendedName>
</protein>
<reference evidence="1" key="1">
    <citation type="submission" date="2018-05" db="EMBL/GenBank/DDBJ databases">
        <authorList>
            <person name="Lanie J.A."/>
            <person name="Ng W.-L."/>
            <person name="Kazmierczak K.M."/>
            <person name="Andrzejewski T.M."/>
            <person name="Davidsen T.M."/>
            <person name="Wayne K.J."/>
            <person name="Tettelin H."/>
            <person name="Glass J.I."/>
            <person name="Rusch D."/>
            <person name="Podicherti R."/>
            <person name="Tsui H.-C.T."/>
            <person name="Winkler M.E."/>
        </authorList>
    </citation>
    <scope>NUCLEOTIDE SEQUENCE</scope>
</reference>
<evidence type="ECO:0008006" key="2">
    <source>
        <dbReference type="Google" id="ProtNLM"/>
    </source>
</evidence>
<sequence>MRIVSGLCAAALFLVALPADSPAQSVAQVNTIEVAADEVDAYVAGMKKMKVLYEQLLPTVEMRIWRTAIGGASSGLLTVVTEFESMEAWAAGTATLSAHAGYQPLIEELQATGRVMVSASIVSDITP</sequence>